<dbReference type="GO" id="GO:0003700">
    <property type="term" value="F:DNA-binding transcription factor activity"/>
    <property type="evidence" value="ECO:0007669"/>
    <property type="project" value="TreeGrafter"/>
</dbReference>
<evidence type="ECO:0000256" key="2">
    <source>
        <dbReference type="ARBA" id="ARBA00023125"/>
    </source>
</evidence>
<evidence type="ECO:0000256" key="1">
    <source>
        <dbReference type="ARBA" id="ARBA00023015"/>
    </source>
</evidence>
<dbReference type="EMBL" id="RPFW01000001">
    <property type="protein sequence ID" value="TVZ05957.1"/>
    <property type="molecule type" value="Genomic_DNA"/>
</dbReference>
<dbReference type="GO" id="GO:0000976">
    <property type="term" value="F:transcription cis-regulatory region binding"/>
    <property type="evidence" value="ECO:0007669"/>
    <property type="project" value="TreeGrafter"/>
</dbReference>
<keyword evidence="2 4" id="KW-0238">DNA-binding</keyword>
<accession>A0A6P2C4Q4</accession>
<keyword evidence="1" id="KW-0805">Transcription regulation</keyword>
<dbReference type="InterPro" id="IPR001647">
    <property type="entry name" value="HTH_TetR"/>
</dbReference>
<dbReference type="PRINTS" id="PR00455">
    <property type="entry name" value="HTHTETR"/>
</dbReference>
<dbReference type="InterPro" id="IPR050109">
    <property type="entry name" value="HTH-type_TetR-like_transc_reg"/>
</dbReference>
<dbReference type="OrthoDB" id="9796019at2"/>
<evidence type="ECO:0000313" key="7">
    <source>
        <dbReference type="EMBL" id="TVZ05957.1"/>
    </source>
</evidence>
<reference evidence="7 8" key="1">
    <citation type="submission" date="2018-11" db="EMBL/GenBank/DDBJ databases">
        <title>Trebonia kvetii gen.nov., sp.nov., a novel acidophilic actinobacterium, and proposal of the new actinobacterial family Treboniaceae fam. nov.</title>
        <authorList>
            <person name="Rapoport D."/>
            <person name="Sagova-Mareckova M."/>
            <person name="Sedlacek I."/>
            <person name="Provaznik J."/>
            <person name="Kralova S."/>
            <person name="Pavlinic D."/>
            <person name="Benes V."/>
            <person name="Kopecky J."/>
        </authorList>
    </citation>
    <scope>NUCLEOTIDE SEQUENCE [LARGE SCALE GENOMIC DNA]</scope>
    <source>
        <strain evidence="7 8">15Tr583</strain>
    </source>
</reference>
<protein>
    <submittedName>
        <fullName evidence="7">TetR/AcrR family transcriptional regulator</fullName>
    </submittedName>
</protein>
<dbReference type="Proteomes" id="UP000460272">
    <property type="component" value="Unassembled WGS sequence"/>
</dbReference>
<dbReference type="InterPro" id="IPR036271">
    <property type="entry name" value="Tet_transcr_reg_TetR-rel_C_sf"/>
</dbReference>
<dbReference type="Gene3D" id="1.10.10.60">
    <property type="entry name" value="Homeodomain-like"/>
    <property type="match status" value="1"/>
</dbReference>
<keyword evidence="3" id="KW-0804">Transcription</keyword>
<gene>
    <name evidence="7" type="ORF">EAS64_00315</name>
</gene>
<dbReference type="Pfam" id="PF00440">
    <property type="entry name" value="TetR_N"/>
    <property type="match status" value="1"/>
</dbReference>
<dbReference type="SUPFAM" id="SSF46689">
    <property type="entry name" value="Homeodomain-like"/>
    <property type="match status" value="1"/>
</dbReference>
<evidence type="ECO:0000259" key="6">
    <source>
        <dbReference type="PROSITE" id="PS50977"/>
    </source>
</evidence>
<evidence type="ECO:0000256" key="5">
    <source>
        <dbReference type="SAM" id="MobiDB-lite"/>
    </source>
</evidence>
<proteinExistence type="predicted"/>
<evidence type="ECO:0000313" key="8">
    <source>
        <dbReference type="Proteomes" id="UP000460272"/>
    </source>
</evidence>
<dbReference type="Gene3D" id="1.10.357.10">
    <property type="entry name" value="Tetracycline Repressor, domain 2"/>
    <property type="match status" value="1"/>
</dbReference>
<feature type="domain" description="HTH tetR-type" evidence="6">
    <location>
        <begin position="28"/>
        <end position="88"/>
    </location>
</feature>
<dbReference type="PANTHER" id="PTHR30055">
    <property type="entry name" value="HTH-TYPE TRANSCRIPTIONAL REGULATOR RUTR"/>
    <property type="match status" value="1"/>
</dbReference>
<dbReference type="SUPFAM" id="SSF48498">
    <property type="entry name" value="Tetracyclin repressor-like, C-terminal domain"/>
    <property type="match status" value="1"/>
</dbReference>
<keyword evidence="8" id="KW-1185">Reference proteome</keyword>
<organism evidence="7 8">
    <name type="scientific">Trebonia kvetii</name>
    <dbReference type="NCBI Taxonomy" id="2480626"/>
    <lineage>
        <taxon>Bacteria</taxon>
        <taxon>Bacillati</taxon>
        <taxon>Actinomycetota</taxon>
        <taxon>Actinomycetes</taxon>
        <taxon>Streptosporangiales</taxon>
        <taxon>Treboniaceae</taxon>
        <taxon>Trebonia</taxon>
    </lineage>
</organism>
<comment type="caution">
    <text evidence="7">The sequence shown here is derived from an EMBL/GenBank/DDBJ whole genome shotgun (WGS) entry which is preliminary data.</text>
</comment>
<name>A0A6P2C4Q4_9ACTN</name>
<dbReference type="RefSeq" id="WP_145850710.1">
    <property type="nucleotide sequence ID" value="NZ_RPFW01000001.1"/>
</dbReference>
<evidence type="ECO:0000256" key="4">
    <source>
        <dbReference type="PROSITE-ProRule" id="PRU00335"/>
    </source>
</evidence>
<feature type="DNA-binding region" description="H-T-H motif" evidence="4">
    <location>
        <begin position="51"/>
        <end position="70"/>
    </location>
</feature>
<feature type="region of interest" description="Disordered" evidence="5">
    <location>
        <begin position="1"/>
        <end position="25"/>
    </location>
</feature>
<dbReference type="AlphaFoldDB" id="A0A6P2C4Q4"/>
<dbReference type="PANTHER" id="PTHR30055:SF148">
    <property type="entry name" value="TETR-FAMILY TRANSCRIPTIONAL REGULATOR"/>
    <property type="match status" value="1"/>
</dbReference>
<sequence length="219" mass="23865">MSIADTTEPADPAADAPAPRRRGRRRDADVDRRILDVARAVYAERGWAGFNFDVVAHQARVSKDAIYRRYASKTDLLLATMARAAEDHVAVVPRGDIRQYLIAAARRYFDYVSGDGINSLRVFVEAPQNPELLEAFHKERAAPVIVQSRAAIRSAMDAGLLPAATSPTAVLDAILGGVVMHLLATPPELRDKMLAGAHGYLADLVDLVLRGCGYDFGDR</sequence>
<evidence type="ECO:0000256" key="3">
    <source>
        <dbReference type="ARBA" id="ARBA00023163"/>
    </source>
</evidence>
<dbReference type="Pfam" id="PF16859">
    <property type="entry name" value="TetR_C_11"/>
    <property type="match status" value="1"/>
</dbReference>
<dbReference type="PROSITE" id="PS50977">
    <property type="entry name" value="HTH_TETR_2"/>
    <property type="match status" value="1"/>
</dbReference>
<dbReference type="InterPro" id="IPR009057">
    <property type="entry name" value="Homeodomain-like_sf"/>
</dbReference>
<dbReference type="InterPro" id="IPR011075">
    <property type="entry name" value="TetR_C"/>
</dbReference>